<proteinExistence type="predicted"/>
<dbReference type="STRING" id="762845.BCR26_04970"/>
<dbReference type="RefSeq" id="WP_069699789.1">
    <property type="nucleotide sequence ID" value="NZ_JAGGMA010000004.1"/>
</dbReference>
<dbReference type="Pfam" id="PF11823">
    <property type="entry name" value="Se_S_carrier"/>
    <property type="match status" value="1"/>
</dbReference>
<sequence length="85" mass="10007">MEYLFTFQNTHYAIHSEKILKKGHLPVYVMSLPSKLGDFCGICLRVEPEHFLEGKSLLEQQNIPIKKVFTIEQINGERIYKPWKN</sequence>
<accession>A0A1E5KTL6</accession>
<dbReference type="AlphaFoldDB" id="A0A1E5KTL6"/>
<organism evidence="2 3">
    <name type="scientific">Enterococcus rivorum</name>
    <dbReference type="NCBI Taxonomy" id="762845"/>
    <lineage>
        <taxon>Bacteria</taxon>
        <taxon>Bacillati</taxon>
        <taxon>Bacillota</taxon>
        <taxon>Bacilli</taxon>
        <taxon>Lactobacillales</taxon>
        <taxon>Enterococcaceae</taxon>
        <taxon>Enterococcus</taxon>
    </lineage>
</organism>
<evidence type="ECO:0000313" key="2">
    <source>
        <dbReference type="EMBL" id="OEH81201.1"/>
    </source>
</evidence>
<feature type="domain" description="Putative Se/S carrier protein-like" evidence="1">
    <location>
        <begin position="2"/>
        <end position="69"/>
    </location>
</feature>
<keyword evidence="3" id="KW-1185">Reference proteome</keyword>
<dbReference type="InterPro" id="IPR021778">
    <property type="entry name" value="Se/S_carrier-like"/>
</dbReference>
<name>A0A1E5KTL6_9ENTE</name>
<dbReference type="OrthoDB" id="3192849at2"/>
<reference evidence="2 3" key="1">
    <citation type="submission" date="2016-09" db="EMBL/GenBank/DDBJ databases">
        <authorList>
            <person name="Capua I."/>
            <person name="De Benedictis P."/>
            <person name="Joannis T."/>
            <person name="Lombin L.H."/>
            <person name="Cattoli G."/>
        </authorList>
    </citation>
    <scope>NUCLEOTIDE SEQUENCE [LARGE SCALE GENOMIC DNA]</scope>
    <source>
        <strain evidence="2 3">LMG 25899</strain>
    </source>
</reference>
<protein>
    <recommendedName>
        <fullName evidence="1">Putative Se/S carrier protein-like domain-containing protein</fullName>
    </recommendedName>
</protein>
<comment type="caution">
    <text evidence="2">The sequence shown here is derived from an EMBL/GenBank/DDBJ whole genome shotgun (WGS) entry which is preliminary data.</text>
</comment>
<evidence type="ECO:0000313" key="3">
    <source>
        <dbReference type="Proteomes" id="UP000095256"/>
    </source>
</evidence>
<dbReference type="EMBL" id="MIEK01000056">
    <property type="protein sequence ID" value="OEH81201.1"/>
    <property type="molecule type" value="Genomic_DNA"/>
</dbReference>
<dbReference type="Proteomes" id="UP000095256">
    <property type="component" value="Unassembled WGS sequence"/>
</dbReference>
<gene>
    <name evidence="2" type="ORF">BCR26_04970</name>
</gene>
<evidence type="ECO:0000259" key="1">
    <source>
        <dbReference type="Pfam" id="PF11823"/>
    </source>
</evidence>